<dbReference type="AlphaFoldDB" id="A0A5N5VD40"/>
<dbReference type="InterPro" id="IPR007410">
    <property type="entry name" value="LpqE-like"/>
</dbReference>
<evidence type="ECO:0000313" key="3">
    <source>
        <dbReference type="EMBL" id="KAB7759871.1"/>
    </source>
</evidence>
<organism evidence="3 4">
    <name type="scientific">Mycolicibacterium phlei DSM 43239 = CCUG 21000</name>
    <dbReference type="NCBI Taxonomy" id="1226750"/>
    <lineage>
        <taxon>Bacteria</taxon>
        <taxon>Bacillati</taxon>
        <taxon>Actinomycetota</taxon>
        <taxon>Actinomycetes</taxon>
        <taxon>Mycobacteriales</taxon>
        <taxon>Mycobacteriaceae</taxon>
        <taxon>Mycolicibacterium</taxon>
    </lineage>
</organism>
<dbReference type="Proteomes" id="UP000325690">
    <property type="component" value="Unassembled WGS sequence"/>
</dbReference>
<comment type="caution">
    <text evidence="3">The sequence shown here is derived from an EMBL/GenBank/DDBJ whole genome shotgun (WGS) entry which is preliminary data.</text>
</comment>
<evidence type="ECO:0000256" key="1">
    <source>
        <dbReference type="SAM" id="MobiDB-lite"/>
    </source>
</evidence>
<protein>
    <recommendedName>
        <fullName evidence="5">Copper chaperone PCu(A)C</fullName>
    </recommendedName>
</protein>
<evidence type="ECO:0008006" key="5">
    <source>
        <dbReference type="Google" id="ProtNLM"/>
    </source>
</evidence>
<proteinExistence type="predicted"/>
<dbReference type="SUPFAM" id="SSF110087">
    <property type="entry name" value="DR1885-like metal-binding protein"/>
    <property type="match status" value="1"/>
</dbReference>
<dbReference type="PANTHER" id="PTHR36302">
    <property type="entry name" value="BLR7088 PROTEIN"/>
    <property type="match status" value="1"/>
</dbReference>
<dbReference type="Pfam" id="PF04314">
    <property type="entry name" value="PCuAC"/>
    <property type="match status" value="1"/>
</dbReference>
<dbReference type="InterPro" id="IPR036182">
    <property type="entry name" value="PCuAC_sf"/>
</dbReference>
<dbReference type="PANTHER" id="PTHR36302:SF1">
    <property type="entry name" value="COPPER CHAPERONE PCU(A)C"/>
    <property type="match status" value="1"/>
</dbReference>
<feature type="signal peptide" evidence="2">
    <location>
        <begin position="1"/>
        <end position="22"/>
    </location>
</feature>
<keyword evidence="2" id="KW-0732">Signal</keyword>
<keyword evidence="4" id="KW-1185">Reference proteome</keyword>
<accession>A0A5N5VD40</accession>
<name>A0A5N5VD40_MYCPH</name>
<dbReference type="InterPro" id="IPR058248">
    <property type="entry name" value="Lxx211020-like"/>
</dbReference>
<dbReference type="EMBL" id="ANBP01000001">
    <property type="protein sequence ID" value="KAB7759871.1"/>
    <property type="molecule type" value="Genomic_DNA"/>
</dbReference>
<feature type="compositionally biased region" description="Basic and acidic residues" evidence="1">
    <location>
        <begin position="162"/>
        <end position="178"/>
    </location>
</feature>
<reference evidence="3 4" key="1">
    <citation type="submission" date="2012-10" db="EMBL/GenBank/DDBJ databases">
        <title>The draft sequence of the Mycobacterium pheli genome.</title>
        <authorList>
            <person name="Pettersson B.M.F."/>
            <person name="Das S."/>
            <person name="Dasgupta S."/>
            <person name="Bhattacharya A."/>
            <person name="Kirsebom L.A."/>
        </authorList>
    </citation>
    <scope>NUCLEOTIDE SEQUENCE [LARGE SCALE GENOMIC DNA]</scope>
    <source>
        <strain evidence="3 4">CCUG 21000</strain>
    </source>
</reference>
<evidence type="ECO:0000256" key="2">
    <source>
        <dbReference type="SAM" id="SignalP"/>
    </source>
</evidence>
<sequence length="178" mass="18480">MNHKIIRTITALTAATALLTTACVSEPEKGPMAEAVWVKDQWANAADTGMAAVFGSIANTGAREVRIVGGTSPQAGTVEIHEVVADDSGAKTMREKEGGLAIPAGEARELIPGGDHLMLMDLTEPLLPGADVEVTLRFEDGSTLPVTAQVRDFAGGNEEYAPDGHHHGDEGGGGHHHG</sequence>
<feature type="region of interest" description="Disordered" evidence="1">
    <location>
        <begin position="156"/>
        <end position="178"/>
    </location>
</feature>
<evidence type="ECO:0000313" key="4">
    <source>
        <dbReference type="Proteomes" id="UP000325690"/>
    </source>
</evidence>
<dbReference type="Gene3D" id="2.60.40.1890">
    <property type="entry name" value="PCu(A)C copper chaperone"/>
    <property type="match status" value="1"/>
</dbReference>
<dbReference type="PROSITE" id="PS51257">
    <property type="entry name" value="PROKAR_LIPOPROTEIN"/>
    <property type="match status" value="1"/>
</dbReference>
<feature type="chain" id="PRO_5038488388" description="Copper chaperone PCu(A)C" evidence="2">
    <location>
        <begin position="23"/>
        <end position="178"/>
    </location>
</feature>
<dbReference type="RefSeq" id="WP_061480852.1">
    <property type="nucleotide sequence ID" value="NZ_ANBO01000001.1"/>
</dbReference>
<dbReference type="GeneID" id="74304714"/>
<gene>
    <name evidence="3" type="ORF">MPHL21000_02265</name>
</gene>